<dbReference type="InterPro" id="IPR045265">
    <property type="entry name" value="AIR12_DOMON"/>
</dbReference>
<dbReference type="FunFam" id="1.20.120.1770:FF:000007">
    <property type="entry name" value="Cytochrome b561 and DOMON domain-containing protein"/>
    <property type="match status" value="1"/>
</dbReference>
<evidence type="ECO:0000256" key="5">
    <source>
        <dbReference type="ARBA" id="ARBA00022723"/>
    </source>
</evidence>
<feature type="domain" description="DOMON" evidence="15">
    <location>
        <begin position="50"/>
        <end position="163"/>
    </location>
</feature>
<feature type="binding site" description="axial binding residue" evidence="12">
    <location>
        <position position="246"/>
    </location>
    <ligand>
        <name>heme b</name>
        <dbReference type="ChEBI" id="CHEBI:60344"/>
        <label>1</label>
    </ligand>
    <ligandPart>
        <name>Fe</name>
        <dbReference type="ChEBI" id="CHEBI:18248"/>
    </ligandPart>
</feature>
<comment type="function">
    <text evidence="10">May act as a catecholamine-responsive trans-membrane electron transporter.</text>
</comment>
<feature type="domain" description="Cytochrome b561" evidence="16">
    <location>
        <begin position="177"/>
        <end position="370"/>
    </location>
</feature>
<dbReference type="AlphaFoldDB" id="A0A9Q0JBA0"/>
<keyword evidence="3" id="KW-0349">Heme</keyword>
<comment type="caution">
    <text evidence="17">The sequence shown here is derived from an EMBL/GenBank/DDBJ whole genome shotgun (WGS) entry which is preliminary data.</text>
</comment>
<dbReference type="Pfam" id="PF03188">
    <property type="entry name" value="Cytochrom_B561"/>
    <property type="match status" value="1"/>
</dbReference>
<feature type="transmembrane region" description="Helical" evidence="13">
    <location>
        <begin position="346"/>
        <end position="370"/>
    </location>
</feature>
<evidence type="ECO:0000256" key="8">
    <source>
        <dbReference type="ARBA" id="ARBA00022989"/>
    </source>
</evidence>
<evidence type="ECO:0000259" key="16">
    <source>
        <dbReference type="PROSITE" id="PS50939"/>
    </source>
</evidence>
<comment type="subcellular location">
    <subcellularLocation>
        <location evidence="1">Membrane</location>
        <topology evidence="1">Multi-pass membrane protein</topology>
    </subcellularLocation>
</comment>
<dbReference type="CDD" id="cd09629">
    <property type="entry name" value="DOMON_CIL1_like"/>
    <property type="match status" value="1"/>
</dbReference>
<evidence type="ECO:0000256" key="14">
    <source>
        <dbReference type="SAM" id="SignalP"/>
    </source>
</evidence>
<keyword evidence="8 13" id="KW-1133">Transmembrane helix</keyword>
<evidence type="ECO:0000256" key="11">
    <source>
        <dbReference type="PIRNR" id="PIRNR037471"/>
    </source>
</evidence>
<feature type="chain" id="PRO_5040133891" description="Cytochrome b561 and DOMON domain-containing protein" evidence="14">
    <location>
        <begin position="26"/>
        <end position="397"/>
    </location>
</feature>
<evidence type="ECO:0000313" key="17">
    <source>
        <dbReference type="EMBL" id="KAJ4835288.1"/>
    </source>
</evidence>
<evidence type="ECO:0000256" key="6">
    <source>
        <dbReference type="ARBA" id="ARBA00022729"/>
    </source>
</evidence>
<dbReference type="Pfam" id="PF04526">
    <property type="entry name" value="DUF568"/>
    <property type="match status" value="1"/>
</dbReference>
<accession>A0A9Q0JBA0</accession>
<dbReference type="EMBL" id="JAKUCV010004464">
    <property type="protein sequence ID" value="KAJ4835288.1"/>
    <property type="molecule type" value="Genomic_DNA"/>
</dbReference>
<dbReference type="CDD" id="cd08760">
    <property type="entry name" value="Cyt_b561_FRRS1_like"/>
    <property type="match status" value="1"/>
</dbReference>
<feature type="transmembrane region" description="Helical" evidence="13">
    <location>
        <begin position="313"/>
        <end position="334"/>
    </location>
</feature>
<keyword evidence="18" id="KW-1185">Reference proteome</keyword>
<evidence type="ECO:0000256" key="13">
    <source>
        <dbReference type="SAM" id="Phobius"/>
    </source>
</evidence>
<keyword evidence="7 11" id="KW-0249">Electron transport</keyword>
<keyword evidence="5 12" id="KW-0479">Metal-binding</keyword>
<evidence type="ECO:0000256" key="3">
    <source>
        <dbReference type="ARBA" id="ARBA00022617"/>
    </source>
</evidence>
<keyword evidence="4 13" id="KW-0812">Transmembrane</keyword>
<dbReference type="Proteomes" id="UP001141552">
    <property type="component" value="Unassembled WGS sequence"/>
</dbReference>
<dbReference type="PANTHER" id="PTHR23130">
    <property type="entry name" value="CYTOCHROME B561 AND DOMON DOMAIN-CONTAINING PROTEIN"/>
    <property type="match status" value="1"/>
</dbReference>
<protein>
    <recommendedName>
        <fullName evidence="11">Cytochrome b561 and DOMON domain-containing protein</fullName>
    </recommendedName>
</protein>
<dbReference type="SMART" id="SM00665">
    <property type="entry name" value="B561"/>
    <property type="match status" value="1"/>
</dbReference>
<organism evidence="17 18">
    <name type="scientific">Turnera subulata</name>
    <dbReference type="NCBI Taxonomy" id="218843"/>
    <lineage>
        <taxon>Eukaryota</taxon>
        <taxon>Viridiplantae</taxon>
        <taxon>Streptophyta</taxon>
        <taxon>Embryophyta</taxon>
        <taxon>Tracheophyta</taxon>
        <taxon>Spermatophyta</taxon>
        <taxon>Magnoliopsida</taxon>
        <taxon>eudicotyledons</taxon>
        <taxon>Gunneridae</taxon>
        <taxon>Pentapetalae</taxon>
        <taxon>rosids</taxon>
        <taxon>fabids</taxon>
        <taxon>Malpighiales</taxon>
        <taxon>Passifloraceae</taxon>
        <taxon>Turnera</taxon>
    </lineage>
</organism>
<sequence length="397" mass="42836">MNKFSIAMLFLGLGLVITLPAPSSAQTQACNGLTFSSNQVFSSCNDLPRLSSYLYWNYHATNQTADIAFRKTPTSTSNWVAWALNPSGQRMAGSQALVAYQQSNGTMIAYTAPVSASPTMQPGSLSFGVSNLRAEYSNGEMIIFATLQLDNTLLSTNQVWQEGPLSGGSPSIHPTSGDNMQSVGTVDFATGTVTSTGGGISSRARRRNVHGLLNGVGWGVLMPIGAITARYLKVFKAADPAWYYLHISCQVIAYALGVAGWGTGLKLGSDSPGIKYSKHRNIGIALFSMATLQVCALLAKPKPDNKYRIYWKFYHHSIGYAIIVLSIVNIFEGFDVLNGQNNWKKAYIGIIIALGAIALILETFTWLIVVRREKSETTNKHLNGTNGVNGYATTAHA</sequence>
<feature type="transmembrane region" description="Helical" evidence="13">
    <location>
        <begin position="282"/>
        <end position="301"/>
    </location>
</feature>
<feature type="transmembrane region" description="Helical" evidence="13">
    <location>
        <begin position="211"/>
        <end position="229"/>
    </location>
</feature>
<proteinExistence type="predicted"/>
<feature type="binding site" description="axial binding residue" evidence="12">
    <location>
        <position position="315"/>
    </location>
    <ligand>
        <name>heme b</name>
        <dbReference type="ChEBI" id="CHEBI:60344"/>
        <label>1</label>
    </ligand>
    <ligandPart>
        <name>Fe</name>
        <dbReference type="ChEBI" id="CHEBI:18248"/>
    </ligandPart>
</feature>
<evidence type="ECO:0000256" key="1">
    <source>
        <dbReference type="ARBA" id="ARBA00004141"/>
    </source>
</evidence>
<comment type="cofactor">
    <cofactor evidence="11">
        <name>heme b</name>
        <dbReference type="ChEBI" id="CHEBI:60344"/>
    </cofactor>
    <text evidence="11">Binds 2 heme b groups non-covalently.</text>
</comment>
<keyword evidence="12" id="KW-0408">Iron</keyword>
<keyword evidence="6 14" id="KW-0732">Signal</keyword>
<dbReference type="PANTHER" id="PTHR23130:SF199">
    <property type="entry name" value="CYTOCHROME B561 AND DOMON DOMAIN-CONTAINING PROTEIN"/>
    <property type="match status" value="1"/>
</dbReference>
<feature type="signal peptide" evidence="14">
    <location>
        <begin position="1"/>
        <end position="25"/>
    </location>
</feature>
<dbReference type="OrthoDB" id="2419613at2759"/>
<reference evidence="17" key="1">
    <citation type="submission" date="2022-02" db="EMBL/GenBank/DDBJ databases">
        <authorList>
            <person name="Henning P.M."/>
            <person name="McCubbin A.G."/>
            <person name="Shore J.S."/>
        </authorList>
    </citation>
    <scope>NUCLEOTIDE SEQUENCE</scope>
    <source>
        <strain evidence="17">F60SS</strain>
        <tissue evidence="17">Leaves</tissue>
    </source>
</reference>
<dbReference type="GO" id="GO:0046872">
    <property type="term" value="F:metal ion binding"/>
    <property type="evidence" value="ECO:0007669"/>
    <property type="project" value="UniProtKB-KW"/>
</dbReference>
<feature type="binding site" description="axial binding residue" evidence="12">
    <location>
        <position position="279"/>
    </location>
    <ligand>
        <name>heme b</name>
        <dbReference type="ChEBI" id="CHEBI:60344"/>
        <label>1</label>
    </ligand>
    <ligandPart>
        <name>Fe</name>
        <dbReference type="ChEBI" id="CHEBI:18248"/>
    </ligandPart>
</feature>
<keyword evidence="2 11" id="KW-0813">Transport</keyword>
<dbReference type="InterPro" id="IPR017214">
    <property type="entry name" value="UCP037471"/>
</dbReference>
<evidence type="ECO:0000256" key="7">
    <source>
        <dbReference type="ARBA" id="ARBA00022982"/>
    </source>
</evidence>
<dbReference type="PIRSF" id="PIRSF037471">
    <property type="entry name" value="UCP037471"/>
    <property type="match status" value="1"/>
</dbReference>
<gene>
    <name evidence="17" type="ORF">Tsubulata_048874</name>
</gene>
<evidence type="ECO:0000256" key="10">
    <source>
        <dbReference type="ARBA" id="ARBA00053871"/>
    </source>
</evidence>
<dbReference type="GO" id="GO:0016020">
    <property type="term" value="C:membrane"/>
    <property type="evidence" value="ECO:0007669"/>
    <property type="project" value="UniProtKB-SubCell"/>
</dbReference>
<feature type="binding site" description="axial binding residue" evidence="12">
    <location>
        <position position="210"/>
    </location>
    <ligand>
        <name>heme b</name>
        <dbReference type="ChEBI" id="CHEBI:60344"/>
        <label>1</label>
    </ligand>
    <ligandPart>
        <name>Fe</name>
        <dbReference type="ChEBI" id="CHEBI:18248"/>
    </ligandPart>
</feature>
<dbReference type="Gene3D" id="1.20.120.1770">
    <property type="match status" value="1"/>
</dbReference>
<name>A0A9Q0JBA0_9ROSI</name>
<evidence type="ECO:0000256" key="9">
    <source>
        <dbReference type="ARBA" id="ARBA00023136"/>
    </source>
</evidence>
<evidence type="ECO:0000259" key="15">
    <source>
        <dbReference type="PROSITE" id="PS50836"/>
    </source>
</evidence>
<feature type="transmembrane region" description="Helical" evidence="13">
    <location>
        <begin position="241"/>
        <end position="262"/>
    </location>
</feature>
<evidence type="ECO:0000256" key="12">
    <source>
        <dbReference type="PIRSR" id="PIRSR037471-1"/>
    </source>
</evidence>
<dbReference type="PROSITE" id="PS50939">
    <property type="entry name" value="CYTOCHROME_B561"/>
    <property type="match status" value="1"/>
</dbReference>
<evidence type="ECO:0000313" key="18">
    <source>
        <dbReference type="Proteomes" id="UP001141552"/>
    </source>
</evidence>
<keyword evidence="9 11" id="KW-0472">Membrane</keyword>
<evidence type="ECO:0000256" key="4">
    <source>
        <dbReference type="ARBA" id="ARBA00022692"/>
    </source>
</evidence>
<evidence type="ECO:0000256" key="2">
    <source>
        <dbReference type="ARBA" id="ARBA00022448"/>
    </source>
</evidence>
<dbReference type="InterPro" id="IPR006593">
    <property type="entry name" value="Cyt_b561/ferric_Rdtase_TM"/>
</dbReference>
<reference evidence="17" key="2">
    <citation type="journal article" date="2023" name="Plants (Basel)">
        <title>Annotation of the Turnera subulata (Passifloraceae) Draft Genome Reveals the S-Locus Evolved after the Divergence of Turneroideae from Passifloroideae in a Stepwise Manner.</title>
        <authorList>
            <person name="Henning P.M."/>
            <person name="Roalson E.H."/>
            <person name="Mir W."/>
            <person name="McCubbin A.G."/>
            <person name="Shore J.S."/>
        </authorList>
    </citation>
    <scope>NUCLEOTIDE SEQUENCE</scope>
    <source>
        <strain evidence="17">F60SS</strain>
    </source>
</reference>
<dbReference type="InterPro" id="IPR005018">
    <property type="entry name" value="DOMON_domain"/>
</dbReference>
<dbReference type="PROSITE" id="PS50836">
    <property type="entry name" value="DOMON"/>
    <property type="match status" value="1"/>
</dbReference>